<accession>A0A9N9MHE3</accession>
<feature type="region of interest" description="Disordered" evidence="1">
    <location>
        <begin position="67"/>
        <end position="103"/>
    </location>
</feature>
<dbReference type="OrthoDB" id="10663968at2759"/>
<dbReference type="AlphaFoldDB" id="A0A9N9MHE3"/>
<keyword evidence="3" id="KW-1185">Reference proteome</keyword>
<feature type="region of interest" description="Disordered" evidence="1">
    <location>
        <begin position="163"/>
        <end position="200"/>
    </location>
</feature>
<dbReference type="EMBL" id="OU892278">
    <property type="protein sequence ID" value="CAG9764305.1"/>
    <property type="molecule type" value="Genomic_DNA"/>
</dbReference>
<sequence length="530" mass="60925">MTFPMASRFSEYFSICTTGPSDLYTDPYQTPENGPNSITTRHYSLSAHKCDNNCLLQRHCKRSRYRHDACSEKPSYSKRQSLEPRQANLRGKNGTKSRQTDNKNQAQFLKRESLNFQSPENKENLPIPLKKKIISSIPRFRKNVTEGQSPSFMSRPRNIHDCLTNEDSDDPSFSTGNFNRNSLKRKSIKPKKTEEKNGPLLKRPFNVSYTVLPKLEEKSPKKLNRSANVGFTSTDKMLKNMSNIIKDMAGITWKGQILNDPISTNENFDNEKSPRVLTKNLILENELSVDECEPLNTLDKTIIDNSVNQIMEESGNKNVKEIENENKDITNNIPTNKNNTHFASEQNEDGLRSHDIFALQDCNLILLVNEEFIDDEYDSYIQDFNTSKGHLQVLQNNELYEMTRSLVRVYLQTNKIPENSQITQLGKRSPKKIQKVTGGKIGKYLNKRMKNKKTKKEDNWDEIEKIVKAAIKDLKGEFQREIFTKTNDKLDSLVSELKNVVFNANDDIESTCEKATANLISRLENIALKY</sequence>
<organism evidence="2 3">
    <name type="scientific">Ceutorhynchus assimilis</name>
    <name type="common">cabbage seed weevil</name>
    <dbReference type="NCBI Taxonomy" id="467358"/>
    <lineage>
        <taxon>Eukaryota</taxon>
        <taxon>Metazoa</taxon>
        <taxon>Ecdysozoa</taxon>
        <taxon>Arthropoda</taxon>
        <taxon>Hexapoda</taxon>
        <taxon>Insecta</taxon>
        <taxon>Pterygota</taxon>
        <taxon>Neoptera</taxon>
        <taxon>Endopterygota</taxon>
        <taxon>Coleoptera</taxon>
        <taxon>Polyphaga</taxon>
        <taxon>Cucujiformia</taxon>
        <taxon>Curculionidae</taxon>
        <taxon>Ceutorhynchinae</taxon>
        <taxon>Ceutorhynchus</taxon>
    </lineage>
</organism>
<gene>
    <name evidence="2" type="ORF">CEUTPL_LOCUS4945</name>
</gene>
<name>A0A9N9MHE3_9CUCU</name>
<evidence type="ECO:0000313" key="2">
    <source>
        <dbReference type="EMBL" id="CAG9764305.1"/>
    </source>
</evidence>
<protein>
    <submittedName>
        <fullName evidence="2">Uncharacterized protein</fullName>
    </submittedName>
</protein>
<feature type="compositionally biased region" description="Polar residues" evidence="1">
    <location>
        <begin position="171"/>
        <end position="181"/>
    </location>
</feature>
<proteinExistence type="predicted"/>
<reference evidence="2" key="1">
    <citation type="submission" date="2022-01" db="EMBL/GenBank/DDBJ databases">
        <authorList>
            <person name="King R."/>
        </authorList>
    </citation>
    <scope>NUCLEOTIDE SEQUENCE</scope>
</reference>
<dbReference type="Proteomes" id="UP001152799">
    <property type="component" value="Chromosome 2"/>
</dbReference>
<feature type="compositionally biased region" description="Polar residues" evidence="1">
    <location>
        <begin position="94"/>
        <end position="103"/>
    </location>
</feature>
<evidence type="ECO:0000313" key="3">
    <source>
        <dbReference type="Proteomes" id="UP001152799"/>
    </source>
</evidence>
<evidence type="ECO:0000256" key="1">
    <source>
        <dbReference type="SAM" id="MobiDB-lite"/>
    </source>
</evidence>